<dbReference type="PANTHER" id="PTHR33371">
    <property type="entry name" value="INTERMEMBRANE PHOSPHOLIPID TRANSPORT SYSTEM BINDING PROTEIN MLAD-RELATED"/>
    <property type="match status" value="1"/>
</dbReference>
<name>A0A518I022_9BACT</name>
<dbReference type="KEGG" id="snep:Enr13x_62760"/>
<feature type="coiled-coil region" evidence="1">
    <location>
        <begin position="282"/>
        <end position="309"/>
    </location>
</feature>
<feature type="transmembrane region" description="Helical" evidence="2">
    <location>
        <begin position="12"/>
        <end position="31"/>
    </location>
</feature>
<evidence type="ECO:0000256" key="2">
    <source>
        <dbReference type="SAM" id="Phobius"/>
    </source>
</evidence>
<keyword evidence="2" id="KW-0812">Transmembrane</keyword>
<keyword evidence="2" id="KW-0472">Membrane</keyword>
<dbReference type="PANTHER" id="PTHR33371:SF4">
    <property type="entry name" value="INTERMEMBRANE PHOSPHOLIPID TRANSPORT SYSTEM BINDING PROTEIN MLAD"/>
    <property type="match status" value="1"/>
</dbReference>
<dbReference type="InterPro" id="IPR052336">
    <property type="entry name" value="MlaD_Phospholipid_Transporter"/>
</dbReference>
<organism evidence="4 5">
    <name type="scientific">Stieleria neptunia</name>
    <dbReference type="NCBI Taxonomy" id="2527979"/>
    <lineage>
        <taxon>Bacteria</taxon>
        <taxon>Pseudomonadati</taxon>
        <taxon>Planctomycetota</taxon>
        <taxon>Planctomycetia</taxon>
        <taxon>Pirellulales</taxon>
        <taxon>Pirellulaceae</taxon>
        <taxon>Stieleria</taxon>
    </lineage>
</organism>
<proteinExistence type="predicted"/>
<dbReference type="OrthoDB" id="260338at2"/>
<accession>A0A518I022</accession>
<evidence type="ECO:0000313" key="4">
    <source>
        <dbReference type="EMBL" id="QDV46367.1"/>
    </source>
</evidence>
<sequence>MDDSRLKFGVGVLVIAAIGIGIILTFLFGAVPRVLTGEVRLLVQFPTAEGINSNSPVLLRGVEIGRVIDKELRENDVLLTIGIDPKYQNNLTHEYLPKIKTKSIITGDAKLEFVKGTEDELLAVHKGRLQTIRGETYTHEQLISYGTPASDPFSLVFNLEDEVRETLEAVQSASGSLQSVGDNVNQLVQNADGVVQNAEGQFGDVAQDARNALIEFQGAMRDIRNVIGNPELRDSLAEALRELPLVLTEAQTTLQSTQRTFESFERVGQRFENVGVAAEKTVQNVDQTIDTVRNTIESAERAIVNVEKITDPIAENSDELVVQVLKNLANLDRTLLEVERFGAGLNNSNGTIRRLLDDEDIYWQIRRTIENVELATAKIRPILDDVRIFSDKIARDPRQLGVKGALDKRGSGLGLK</sequence>
<reference evidence="4 5" key="1">
    <citation type="submission" date="2019-03" db="EMBL/GenBank/DDBJ databases">
        <title>Deep-cultivation of Planctomycetes and their phenomic and genomic characterization uncovers novel biology.</title>
        <authorList>
            <person name="Wiegand S."/>
            <person name="Jogler M."/>
            <person name="Boedeker C."/>
            <person name="Pinto D."/>
            <person name="Vollmers J."/>
            <person name="Rivas-Marin E."/>
            <person name="Kohn T."/>
            <person name="Peeters S.H."/>
            <person name="Heuer A."/>
            <person name="Rast P."/>
            <person name="Oberbeckmann S."/>
            <person name="Bunk B."/>
            <person name="Jeske O."/>
            <person name="Meyerdierks A."/>
            <person name="Storesund J.E."/>
            <person name="Kallscheuer N."/>
            <person name="Luecker S."/>
            <person name="Lage O.M."/>
            <person name="Pohl T."/>
            <person name="Merkel B.J."/>
            <person name="Hornburger P."/>
            <person name="Mueller R.-W."/>
            <person name="Bruemmer F."/>
            <person name="Labrenz M."/>
            <person name="Spormann A.M."/>
            <person name="Op den Camp H."/>
            <person name="Overmann J."/>
            <person name="Amann R."/>
            <person name="Jetten M.S.M."/>
            <person name="Mascher T."/>
            <person name="Medema M.H."/>
            <person name="Devos D.P."/>
            <person name="Kaster A.-K."/>
            <person name="Ovreas L."/>
            <person name="Rohde M."/>
            <person name="Galperin M.Y."/>
            <person name="Jogler C."/>
        </authorList>
    </citation>
    <scope>NUCLEOTIDE SEQUENCE [LARGE SCALE GENOMIC DNA]</scope>
    <source>
        <strain evidence="4 5">Enr13</strain>
    </source>
</reference>
<dbReference type="RefSeq" id="WP_145390492.1">
    <property type="nucleotide sequence ID" value="NZ_CP037423.1"/>
</dbReference>
<dbReference type="EMBL" id="CP037423">
    <property type="protein sequence ID" value="QDV46367.1"/>
    <property type="molecule type" value="Genomic_DNA"/>
</dbReference>
<keyword evidence="1" id="KW-0175">Coiled coil</keyword>
<dbReference type="InterPro" id="IPR003399">
    <property type="entry name" value="Mce/MlaD"/>
</dbReference>
<feature type="domain" description="Mce/MlaD" evidence="3">
    <location>
        <begin position="39"/>
        <end position="115"/>
    </location>
</feature>
<dbReference type="Proteomes" id="UP000319004">
    <property type="component" value="Chromosome"/>
</dbReference>
<evidence type="ECO:0000259" key="3">
    <source>
        <dbReference type="Pfam" id="PF02470"/>
    </source>
</evidence>
<evidence type="ECO:0000313" key="5">
    <source>
        <dbReference type="Proteomes" id="UP000319004"/>
    </source>
</evidence>
<evidence type="ECO:0000256" key="1">
    <source>
        <dbReference type="SAM" id="Coils"/>
    </source>
</evidence>
<dbReference type="AlphaFoldDB" id="A0A518I022"/>
<dbReference type="Pfam" id="PF02470">
    <property type="entry name" value="MlaD"/>
    <property type="match status" value="1"/>
</dbReference>
<keyword evidence="5" id="KW-1185">Reference proteome</keyword>
<protein>
    <submittedName>
        <fullName evidence="4">Mce related protein</fullName>
    </submittedName>
</protein>
<keyword evidence="2" id="KW-1133">Transmembrane helix</keyword>
<gene>
    <name evidence="4" type="ORF">Enr13x_62760</name>
</gene>